<organism evidence="1 2">
    <name type="scientific">Phytophthora fragariaefolia</name>
    <dbReference type="NCBI Taxonomy" id="1490495"/>
    <lineage>
        <taxon>Eukaryota</taxon>
        <taxon>Sar</taxon>
        <taxon>Stramenopiles</taxon>
        <taxon>Oomycota</taxon>
        <taxon>Peronosporomycetes</taxon>
        <taxon>Peronosporales</taxon>
        <taxon>Peronosporaceae</taxon>
        <taxon>Phytophthora</taxon>
    </lineage>
</organism>
<sequence>MDEFCSRSRGSENLGAMLASESADWEVKRSRVGRMEPCRKVPQPREAERSAAQETLQCASPTIHHCGEEVVTEHWATTEPQ</sequence>
<name>A0A9W6XBK0_9STRA</name>
<protein>
    <submittedName>
        <fullName evidence="1">Unnamed protein product</fullName>
    </submittedName>
</protein>
<comment type="caution">
    <text evidence="1">The sequence shown here is derived from an EMBL/GenBank/DDBJ whole genome shotgun (WGS) entry which is preliminary data.</text>
</comment>
<gene>
    <name evidence="1" type="ORF">Pfra01_000929000</name>
</gene>
<reference evidence="1" key="1">
    <citation type="submission" date="2023-04" db="EMBL/GenBank/DDBJ databases">
        <title>Phytophthora fragariaefolia NBRC 109709.</title>
        <authorList>
            <person name="Ichikawa N."/>
            <person name="Sato H."/>
            <person name="Tonouchi N."/>
        </authorList>
    </citation>
    <scope>NUCLEOTIDE SEQUENCE</scope>
    <source>
        <strain evidence="1">NBRC 109709</strain>
    </source>
</reference>
<proteinExistence type="predicted"/>
<evidence type="ECO:0000313" key="2">
    <source>
        <dbReference type="Proteomes" id="UP001165121"/>
    </source>
</evidence>
<accession>A0A9W6XBK0</accession>
<evidence type="ECO:0000313" key="1">
    <source>
        <dbReference type="EMBL" id="GMF35282.1"/>
    </source>
</evidence>
<dbReference type="AlphaFoldDB" id="A0A9W6XBK0"/>
<dbReference type="Proteomes" id="UP001165121">
    <property type="component" value="Unassembled WGS sequence"/>
</dbReference>
<dbReference type="EMBL" id="BSXT01000865">
    <property type="protein sequence ID" value="GMF35282.1"/>
    <property type="molecule type" value="Genomic_DNA"/>
</dbReference>
<keyword evidence="2" id="KW-1185">Reference proteome</keyword>